<evidence type="ECO:0000256" key="1">
    <source>
        <dbReference type="ARBA" id="ARBA00004370"/>
    </source>
</evidence>
<dbReference type="InterPro" id="IPR050487">
    <property type="entry name" value="FtsQ_DivIB"/>
</dbReference>
<gene>
    <name evidence="9" type="ORF">ACFYXI_04155</name>
</gene>
<dbReference type="InterPro" id="IPR013685">
    <property type="entry name" value="POTRA_FtsQ_type"/>
</dbReference>
<evidence type="ECO:0000313" key="10">
    <source>
        <dbReference type="Proteomes" id="UP001602013"/>
    </source>
</evidence>
<evidence type="ECO:0000256" key="5">
    <source>
        <dbReference type="ARBA" id="ARBA00022989"/>
    </source>
</evidence>
<keyword evidence="2" id="KW-1003">Cell membrane</keyword>
<keyword evidence="4" id="KW-0812">Transmembrane</keyword>
<protein>
    <submittedName>
        <fullName evidence="9">Cell division protein FtsQ/DivIB</fullName>
    </submittedName>
</protein>
<dbReference type="PROSITE" id="PS51779">
    <property type="entry name" value="POTRA"/>
    <property type="match status" value="1"/>
</dbReference>
<evidence type="ECO:0000256" key="7">
    <source>
        <dbReference type="ARBA" id="ARBA00023306"/>
    </source>
</evidence>
<keyword evidence="10" id="KW-1185">Reference proteome</keyword>
<dbReference type="GO" id="GO:0051301">
    <property type="term" value="P:cell division"/>
    <property type="evidence" value="ECO:0007669"/>
    <property type="project" value="UniProtKB-KW"/>
</dbReference>
<dbReference type="EMBL" id="JBIASD010000002">
    <property type="protein sequence ID" value="MFF3664768.1"/>
    <property type="molecule type" value="Genomic_DNA"/>
</dbReference>
<evidence type="ECO:0000256" key="6">
    <source>
        <dbReference type="ARBA" id="ARBA00023136"/>
    </source>
</evidence>
<evidence type="ECO:0000313" key="9">
    <source>
        <dbReference type="EMBL" id="MFF3664768.1"/>
    </source>
</evidence>
<keyword evidence="7" id="KW-0131">Cell cycle</keyword>
<comment type="subcellular location">
    <subcellularLocation>
        <location evidence="1">Membrane</location>
    </subcellularLocation>
</comment>
<keyword evidence="6" id="KW-0472">Membrane</keyword>
<dbReference type="PANTHER" id="PTHR37820">
    <property type="entry name" value="CELL DIVISION PROTEIN DIVIB"/>
    <property type="match status" value="1"/>
</dbReference>
<comment type="caution">
    <text evidence="9">The sequence shown here is derived from an EMBL/GenBank/DDBJ whole genome shotgun (WGS) entry which is preliminary data.</text>
</comment>
<reference evidence="9 10" key="1">
    <citation type="submission" date="2024-10" db="EMBL/GenBank/DDBJ databases">
        <title>The Natural Products Discovery Center: Release of the First 8490 Sequenced Strains for Exploring Actinobacteria Biosynthetic Diversity.</title>
        <authorList>
            <person name="Kalkreuter E."/>
            <person name="Kautsar S.A."/>
            <person name="Yang D."/>
            <person name="Bader C.D."/>
            <person name="Teijaro C.N."/>
            <person name="Fluegel L."/>
            <person name="Davis C.M."/>
            <person name="Simpson J.R."/>
            <person name="Lauterbach L."/>
            <person name="Steele A.D."/>
            <person name="Gui C."/>
            <person name="Meng S."/>
            <person name="Li G."/>
            <person name="Viehrig K."/>
            <person name="Ye F."/>
            <person name="Su P."/>
            <person name="Kiefer A.F."/>
            <person name="Nichols A."/>
            <person name="Cepeda A.J."/>
            <person name="Yan W."/>
            <person name="Fan B."/>
            <person name="Jiang Y."/>
            <person name="Adhikari A."/>
            <person name="Zheng C.-J."/>
            <person name="Schuster L."/>
            <person name="Cowan T.M."/>
            <person name="Smanski M.J."/>
            <person name="Chevrette M.G."/>
            <person name="De Carvalho L.P.S."/>
            <person name="Shen B."/>
        </authorList>
    </citation>
    <scope>NUCLEOTIDE SEQUENCE [LARGE SCALE GENOMIC DNA]</scope>
    <source>
        <strain evidence="9 10">NPDC002173</strain>
    </source>
</reference>
<dbReference type="PANTHER" id="PTHR37820:SF1">
    <property type="entry name" value="CELL DIVISION PROTEIN FTSQ"/>
    <property type="match status" value="1"/>
</dbReference>
<evidence type="ECO:0000256" key="2">
    <source>
        <dbReference type="ARBA" id="ARBA00022475"/>
    </source>
</evidence>
<dbReference type="Gene3D" id="3.10.20.310">
    <property type="entry name" value="membrane protein fhac"/>
    <property type="match status" value="1"/>
</dbReference>
<keyword evidence="5" id="KW-1133">Transmembrane helix</keyword>
<dbReference type="Proteomes" id="UP001602013">
    <property type="component" value="Unassembled WGS sequence"/>
</dbReference>
<accession>A0ABW6SLP1</accession>
<sequence length="222" mass="23549">MRATIWRVGLATLLTGGVVGAATWLVLFSPVLGVRDVQISGAVGVPADEVRRAAGVAPGTPLARVDLEKVRVRVAALTRVESARVDRAWPGTLQVSVVERTPLALARVDGRTVTMDRYGVVLGDAGPAVRLPLLRVQRPAADDPATRSALAVLAALPDGLRGRMDEVVAPSPASVTLRLTDGRTATWGDEERSAEKARILESLLRRPARSYDVSSPDVVTVK</sequence>
<organism evidence="9 10">
    <name type="scientific">Microtetraspora malaysiensis</name>
    <dbReference type="NCBI Taxonomy" id="161358"/>
    <lineage>
        <taxon>Bacteria</taxon>
        <taxon>Bacillati</taxon>
        <taxon>Actinomycetota</taxon>
        <taxon>Actinomycetes</taxon>
        <taxon>Streptosporangiales</taxon>
        <taxon>Streptosporangiaceae</taxon>
        <taxon>Microtetraspora</taxon>
    </lineage>
</organism>
<dbReference type="Pfam" id="PF03799">
    <property type="entry name" value="FtsQ_DivIB_C"/>
    <property type="match status" value="1"/>
</dbReference>
<feature type="domain" description="POTRA" evidence="8">
    <location>
        <begin position="32"/>
        <end position="100"/>
    </location>
</feature>
<evidence type="ECO:0000256" key="3">
    <source>
        <dbReference type="ARBA" id="ARBA00022618"/>
    </source>
</evidence>
<keyword evidence="3 9" id="KW-0132">Cell division</keyword>
<dbReference type="InterPro" id="IPR005548">
    <property type="entry name" value="Cell_div_FtsQ/DivIB_C"/>
</dbReference>
<proteinExistence type="predicted"/>
<name>A0ABW6SLP1_9ACTN</name>
<dbReference type="Pfam" id="PF08478">
    <property type="entry name" value="POTRA_1"/>
    <property type="match status" value="1"/>
</dbReference>
<evidence type="ECO:0000259" key="8">
    <source>
        <dbReference type="PROSITE" id="PS51779"/>
    </source>
</evidence>
<evidence type="ECO:0000256" key="4">
    <source>
        <dbReference type="ARBA" id="ARBA00022692"/>
    </source>
</evidence>
<dbReference type="InterPro" id="IPR034746">
    <property type="entry name" value="POTRA"/>
</dbReference>
<dbReference type="RefSeq" id="WP_387408825.1">
    <property type="nucleotide sequence ID" value="NZ_CP191998.1"/>
</dbReference>